<keyword evidence="2" id="KW-0479">Metal-binding</keyword>
<keyword evidence="5" id="KW-0862">Zinc</keyword>
<dbReference type="InterPro" id="IPR013087">
    <property type="entry name" value="Znf_C2H2_type"/>
</dbReference>
<evidence type="ECO:0000259" key="10">
    <source>
        <dbReference type="PROSITE" id="PS50157"/>
    </source>
</evidence>
<keyword evidence="3" id="KW-0677">Repeat</keyword>
<keyword evidence="4 9" id="KW-0863">Zinc-finger</keyword>
<feature type="domain" description="C2H2-type" evidence="10">
    <location>
        <begin position="52"/>
        <end position="79"/>
    </location>
</feature>
<dbReference type="PROSITE" id="PS50157">
    <property type="entry name" value="ZINC_FINGER_C2H2_2"/>
    <property type="match status" value="4"/>
</dbReference>
<dbReference type="FunFam" id="3.30.160.60:FF:000065">
    <property type="entry name" value="B-cell CLL/lymphoma 6, member B"/>
    <property type="match status" value="1"/>
</dbReference>
<dbReference type="SMART" id="SM00355">
    <property type="entry name" value="ZnF_C2H2"/>
    <property type="match status" value="5"/>
</dbReference>
<feature type="domain" description="C2H2-type" evidence="10">
    <location>
        <begin position="80"/>
        <end position="107"/>
    </location>
</feature>
<dbReference type="OMA" id="ICKCECA"/>
<dbReference type="Pfam" id="PF00096">
    <property type="entry name" value="zf-C2H2"/>
    <property type="match status" value="2"/>
</dbReference>
<dbReference type="InterPro" id="IPR050636">
    <property type="entry name" value="C2H2-ZF_domain-containing"/>
</dbReference>
<evidence type="ECO:0000256" key="6">
    <source>
        <dbReference type="ARBA" id="ARBA00023015"/>
    </source>
</evidence>
<evidence type="ECO:0000256" key="8">
    <source>
        <dbReference type="ARBA" id="ARBA00023242"/>
    </source>
</evidence>
<evidence type="ECO:0000256" key="7">
    <source>
        <dbReference type="ARBA" id="ARBA00023163"/>
    </source>
</evidence>
<dbReference type="InterPro" id="IPR036236">
    <property type="entry name" value="Znf_C2H2_sf"/>
</dbReference>
<accession>G0MFL6</accession>
<dbReference type="AlphaFoldDB" id="G0MFL6"/>
<dbReference type="HOGENOM" id="CLU_069900_0_0_1"/>
<evidence type="ECO:0000256" key="1">
    <source>
        <dbReference type="ARBA" id="ARBA00004123"/>
    </source>
</evidence>
<evidence type="ECO:0000313" key="12">
    <source>
        <dbReference type="Proteomes" id="UP000008068"/>
    </source>
</evidence>
<reference evidence="12" key="1">
    <citation type="submission" date="2011-07" db="EMBL/GenBank/DDBJ databases">
        <authorList>
            <consortium name="Caenorhabditis brenneri Sequencing and Analysis Consortium"/>
            <person name="Wilson R.K."/>
        </authorList>
    </citation>
    <scope>NUCLEOTIDE SEQUENCE [LARGE SCALE GENOMIC DNA]</scope>
    <source>
        <strain evidence="12">PB2801</strain>
    </source>
</reference>
<feature type="domain" description="C2H2-type" evidence="10">
    <location>
        <begin position="272"/>
        <end position="299"/>
    </location>
</feature>
<protein>
    <recommendedName>
        <fullName evidence="10">C2H2-type domain-containing protein</fullName>
    </recommendedName>
</protein>
<dbReference type="PROSITE" id="PS00028">
    <property type="entry name" value="ZINC_FINGER_C2H2_1"/>
    <property type="match status" value="4"/>
</dbReference>
<evidence type="ECO:0000256" key="4">
    <source>
        <dbReference type="ARBA" id="ARBA00022771"/>
    </source>
</evidence>
<evidence type="ECO:0000256" key="2">
    <source>
        <dbReference type="ARBA" id="ARBA00022723"/>
    </source>
</evidence>
<dbReference type="eggNOG" id="KOG1721">
    <property type="taxonomic scope" value="Eukaryota"/>
</dbReference>
<dbReference type="STRING" id="135651.G0MFL6"/>
<proteinExistence type="predicted"/>
<name>G0MFL6_CAEBE</name>
<dbReference type="Gene3D" id="3.30.160.60">
    <property type="entry name" value="Classic Zinc Finger"/>
    <property type="match status" value="4"/>
</dbReference>
<comment type="subcellular location">
    <subcellularLocation>
        <location evidence="1">Nucleus</location>
    </subcellularLocation>
</comment>
<keyword evidence="8" id="KW-0539">Nucleus</keyword>
<dbReference type="Proteomes" id="UP000008068">
    <property type="component" value="Unassembled WGS sequence"/>
</dbReference>
<feature type="domain" description="C2H2-type" evidence="10">
    <location>
        <begin position="108"/>
        <end position="135"/>
    </location>
</feature>
<keyword evidence="6" id="KW-0805">Transcription regulation</keyword>
<dbReference type="InParanoid" id="G0MFL6"/>
<dbReference type="PANTHER" id="PTHR47772:SF13">
    <property type="entry name" value="GASTRULA ZINC FINGER PROTEIN XLCGF49.1-LIKE-RELATED"/>
    <property type="match status" value="1"/>
</dbReference>
<dbReference type="GO" id="GO:0005634">
    <property type="term" value="C:nucleus"/>
    <property type="evidence" value="ECO:0007669"/>
    <property type="project" value="UniProtKB-SubCell"/>
</dbReference>
<evidence type="ECO:0000256" key="5">
    <source>
        <dbReference type="ARBA" id="ARBA00022833"/>
    </source>
</evidence>
<dbReference type="SUPFAM" id="SSF57667">
    <property type="entry name" value="beta-beta-alpha zinc fingers"/>
    <property type="match status" value="2"/>
</dbReference>
<sequence>MSLLGDSQESYAGDGYGEPLPVSVHSMNRKLLKVNFQYGAYAQEEIAPFAVHQCNVCNKIFMSFKGLQQHSVIHTDSKPFICDVCGRGFRFKSNMFEHRTVHTGYTPHLCPFCGKQFRLKGNMKKHMRIHVTNKEELEAAYRPYSSNRRMAAMIPENALVIRGAPMPYLFPDKRKNAQRQLRLGSDPSKWVDRICDNQLIPTIPFNEKMLHASMRLNGAQTLAEVVDNAKPLEFEIFFCPLCKYECNGREECDIHIYTSHGKRPCEIAAEPYFCTKCMRKFMDENMFLQHRSYHSRVQLMMRNQEIDMSTPEVDLAQICYSMFSTGPNDLIVAKQSRSLLP</sequence>
<dbReference type="PANTHER" id="PTHR47772">
    <property type="entry name" value="ZINC FINGER PROTEIN 200"/>
    <property type="match status" value="1"/>
</dbReference>
<gene>
    <name evidence="11" type="ORF">CAEBREN_06404</name>
</gene>
<dbReference type="FunFam" id="3.30.160.60:FF:001840">
    <property type="entry name" value="Paternally-expressed gene 3 protein"/>
    <property type="match status" value="1"/>
</dbReference>
<evidence type="ECO:0000313" key="11">
    <source>
        <dbReference type="EMBL" id="EGT54359.1"/>
    </source>
</evidence>
<keyword evidence="12" id="KW-1185">Reference proteome</keyword>
<dbReference type="EMBL" id="GL379792">
    <property type="protein sequence ID" value="EGT54359.1"/>
    <property type="molecule type" value="Genomic_DNA"/>
</dbReference>
<dbReference type="GO" id="GO:0008270">
    <property type="term" value="F:zinc ion binding"/>
    <property type="evidence" value="ECO:0007669"/>
    <property type="project" value="UniProtKB-KW"/>
</dbReference>
<dbReference type="FunCoup" id="G0MFL6">
    <property type="interactions" value="52"/>
</dbReference>
<keyword evidence="7" id="KW-0804">Transcription</keyword>
<evidence type="ECO:0000256" key="3">
    <source>
        <dbReference type="ARBA" id="ARBA00022737"/>
    </source>
</evidence>
<organism evidence="12">
    <name type="scientific">Caenorhabditis brenneri</name>
    <name type="common">Nematode worm</name>
    <dbReference type="NCBI Taxonomy" id="135651"/>
    <lineage>
        <taxon>Eukaryota</taxon>
        <taxon>Metazoa</taxon>
        <taxon>Ecdysozoa</taxon>
        <taxon>Nematoda</taxon>
        <taxon>Chromadorea</taxon>
        <taxon>Rhabditida</taxon>
        <taxon>Rhabditina</taxon>
        <taxon>Rhabditomorpha</taxon>
        <taxon>Rhabditoidea</taxon>
        <taxon>Rhabditidae</taxon>
        <taxon>Peloderinae</taxon>
        <taxon>Caenorhabditis</taxon>
    </lineage>
</organism>
<evidence type="ECO:0000256" key="9">
    <source>
        <dbReference type="PROSITE-ProRule" id="PRU00042"/>
    </source>
</evidence>
<dbReference type="OrthoDB" id="654211at2759"/>